<evidence type="ECO:0000256" key="6">
    <source>
        <dbReference type="ARBA" id="ARBA00022679"/>
    </source>
</evidence>
<dbReference type="Gene3D" id="1.10.287.130">
    <property type="match status" value="1"/>
</dbReference>
<dbReference type="InterPro" id="IPR003661">
    <property type="entry name" value="HisK_dim/P_dom"/>
</dbReference>
<evidence type="ECO:0000313" key="17">
    <source>
        <dbReference type="Proteomes" id="UP000060487"/>
    </source>
</evidence>
<dbReference type="InterPro" id="IPR029151">
    <property type="entry name" value="Sensor-like_sf"/>
</dbReference>
<evidence type="ECO:0000256" key="2">
    <source>
        <dbReference type="ARBA" id="ARBA00004651"/>
    </source>
</evidence>
<evidence type="ECO:0000259" key="15">
    <source>
        <dbReference type="PROSITE" id="PS50109"/>
    </source>
</evidence>
<keyword evidence="12" id="KW-0902">Two-component regulatory system</keyword>
<dbReference type="Proteomes" id="UP000060487">
    <property type="component" value="Unassembled WGS sequence"/>
</dbReference>
<dbReference type="Gene3D" id="3.30.565.10">
    <property type="entry name" value="Histidine kinase-like ATPase, C-terminal domain"/>
    <property type="match status" value="1"/>
</dbReference>
<feature type="coiled-coil region" evidence="13">
    <location>
        <begin position="340"/>
        <end position="395"/>
    </location>
</feature>
<dbReference type="CDD" id="cd00082">
    <property type="entry name" value="HisKA"/>
    <property type="match status" value="1"/>
</dbReference>
<evidence type="ECO:0000256" key="9">
    <source>
        <dbReference type="ARBA" id="ARBA00022777"/>
    </source>
</evidence>
<keyword evidence="17" id="KW-1185">Reference proteome</keyword>
<evidence type="ECO:0000256" key="12">
    <source>
        <dbReference type="ARBA" id="ARBA00023012"/>
    </source>
</evidence>
<evidence type="ECO:0000256" key="1">
    <source>
        <dbReference type="ARBA" id="ARBA00000085"/>
    </source>
</evidence>
<dbReference type="PRINTS" id="PR00344">
    <property type="entry name" value="BCTRLSENSOR"/>
</dbReference>
<keyword evidence="8" id="KW-0547">Nucleotide-binding</keyword>
<gene>
    <name evidence="16" type="ORF">ASN18_1338</name>
</gene>
<accession>A0ABR5SHB8</accession>
<dbReference type="InterPro" id="IPR003594">
    <property type="entry name" value="HATPase_dom"/>
</dbReference>
<evidence type="ECO:0000256" key="3">
    <source>
        <dbReference type="ARBA" id="ARBA00012438"/>
    </source>
</evidence>
<comment type="caution">
    <text evidence="16">The sequence shown here is derived from an EMBL/GenBank/DDBJ whole genome shotgun (WGS) entry which is preliminary data.</text>
</comment>
<dbReference type="GO" id="GO:0004673">
    <property type="term" value="F:protein histidine kinase activity"/>
    <property type="evidence" value="ECO:0007669"/>
    <property type="project" value="UniProtKB-EC"/>
</dbReference>
<feature type="domain" description="Histidine kinase" evidence="15">
    <location>
        <begin position="422"/>
        <end position="648"/>
    </location>
</feature>
<evidence type="ECO:0000256" key="5">
    <source>
        <dbReference type="ARBA" id="ARBA00022553"/>
    </source>
</evidence>
<dbReference type="PIRSF" id="PIRSF036431">
    <property type="entry name" value="STHK_DctB"/>
    <property type="match status" value="1"/>
</dbReference>
<dbReference type="InterPro" id="IPR004358">
    <property type="entry name" value="Sig_transdc_His_kin-like_C"/>
</dbReference>
<keyword evidence="7 14" id="KW-0812">Transmembrane</keyword>
<keyword evidence="4" id="KW-1003">Cell membrane</keyword>
<keyword evidence="5" id="KW-0597">Phosphoprotein</keyword>
<keyword evidence="9 16" id="KW-0418">Kinase</keyword>
<dbReference type="RefSeq" id="WP_085051967.1">
    <property type="nucleotide sequence ID" value="NZ_LNQR01000051.1"/>
</dbReference>
<evidence type="ECO:0000313" key="16">
    <source>
        <dbReference type="EMBL" id="KWT87419.1"/>
    </source>
</evidence>
<sequence length="648" mass="72927">MNTVRRTNESKVKFVLFFLLIFMIAAGSLGLWFAADWTKNKTISDIQKQAIQHLELYKIYLTSKIATFSNYPIILAENSMIISFCDNSTTAQGINSYLSQFNASVGASASYIINKDGIVIASSNWDADDSFMGKDYSFRPYYKSAINGIPSNYVAIGVTSKKPGYYASYPVRKGSDVVGVAVVKSKLDSLELGTQEIMGTLLIADKNNIIFASNDDLFDFYSMQKLSEGVLSEVKARKQYEGVDLKPLPIIRETTQGSAKIVILSPSLTDQREVSLVMEGVQIQENGWNVYLLSEVEELDKKILINMAIVFAVIVVTFVAVFLLINARLRNIKENFIKHQKELETKVDERTSELHEINEKLLFELFERKRLENALKIKTDELETINENLRELVQKEVSERSKKEQILIQQSRMAAMGEMIGVIAHQWRQPLNAIGLIVQDLVDAYKFGEMNEEYITTEVQTTMQHIGFMSQTIDDFRNFLKPSKKIQQFDVNKAIEEIMSMFEGVLRRDSVVMSIENPGGSYLTTGYPNEFKQVILNIINNAKDAIVSCRKKGLLDKDIQGKITITLENGTLDTQSQDKKVIIYIGDNGGGIPEDVIDRIFDPYFTTKSEDAGTGIGLYMSKTIIENNMGGRLTVRNISGGAEFTIEI</sequence>
<dbReference type="PANTHER" id="PTHR43065:SF10">
    <property type="entry name" value="PEROXIDE STRESS-ACTIVATED HISTIDINE KINASE MAK3"/>
    <property type="match status" value="1"/>
</dbReference>
<dbReference type="SMART" id="SM00387">
    <property type="entry name" value="HATPase_c"/>
    <property type="match status" value="1"/>
</dbReference>
<evidence type="ECO:0000256" key="7">
    <source>
        <dbReference type="ARBA" id="ARBA00022692"/>
    </source>
</evidence>
<evidence type="ECO:0000256" key="10">
    <source>
        <dbReference type="ARBA" id="ARBA00022840"/>
    </source>
</evidence>
<dbReference type="PANTHER" id="PTHR43065">
    <property type="entry name" value="SENSOR HISTIDINE KINASE"/>
    <property type="match status" value="1"/>
</dbReference>
<dbReference type="EMBL" id="LNQR01000051">
    <property type="protein sequence ID" value="KWT87419.1"/>
    <property type="molecule type" value="Genomic_DNA"/>
</dbReference>
<name>A0ABR5SHB8_9BACT</name>
<evidence type="ECO:0000256" key="4">
    <source>
        <dbReference type="ARBA" id="ARBA00022475"/>
    </source>
</evidence>
<dbReference type="Gene3D" id="3.30.450.20">
    <property type="entry name" value="PAS domain"/>
    <property type="match status" value="2"/>
</dbReference>
<comment type="catalytic activity">
    <reaction evidence="1">
        <text>ATP + protein L-histidine = ADP + protein N-phospho-L-histidine.</text>
        <dbReference type="EC" id="2.7.13.3"/>
    </reaction>
</comment>
<feature type="transmembrane region" description="Helical" evidence="14">
    <location>
        <begin position="12"/>
        <end position="35"/>
    </location>
</feature>
<keyword evidence="14" id="KW-0472">Membrane</keyword>
<evidence type="ECO:0000256" key="13">
    <source>
        <dbReference type="SAM" id="Coils"/>
    </source>
</evidence>
<dbReference type="SUPFAM" id="SSF103190">
    <property type="entry name" value="Sensory domain-like"/>
    <property type="match status" value="1"/>
</dbReference>
<dbReference type="InterPro" id="IPR036890">
    <property type="entry name" value="HATPase_C_sf"/>
</dbReference>
<dbReference type="InterPro" id="IPR017055">
    <property type="entry name" value="Sig_transdc_His_kinase_DctB"/>
</dbReference>
<dbReference type="SUPFAM" id="SSF47384">
    <property type="entry name" value="Homodimeric domain of signal transducing histidine kinase"/>
    <property type="match status" value="1"/>
</dbReference>
<keyword evidence="6 16" id="KW-0808">Transferase</keyword>
<evidence type="ECO:0000256" key="8">
    <source>
        <dbReference type="ARBA" id="ARBA00022741"/>
    </source>
</evidence>
<dbReference type="SUPFAM" id="SSF55874">
    <property type="entry name" value="ATPase domain of HSP90 chaperone/DNA topoisomerase II/histidine kinase"/>
    <property type="match status" value="1"/>
</dbReference>
<keyword evidence="13" id="KW-0175">Coiled coil</keyword>
<reference evidence="16 17" key="1">
    <citation type="submission" date="2015-11" db="EMBL/GenBank/DDBJ databases">
        <authorList>
            <person name="Lin W."/>
        </authorList>
    </citation>
    <scope>NUCLEOTIDE SEQUENCE [LARGE SCALE GENOMIC DNA]</scope>
    <source>
        <strain evidence="16 17">HCH-1</strain>
    </source>
</reference>
<evidence type="ECO:0000256" key="14">
    <source>
        <dbReference type="SAM" id="Phobius"/>
    </source>
</evidence>
<dbReference type="InterPro" id="IPR005467">
    <property type="entry name" value="His_kinase_dom"/>
</dbReference>
<organism evidence="16 17">
    <name type="scientific">Candidatus Magnetominusculus xianensis</name>
    <dbReference type="NCBI Taxonomy" id="1748249"/>
    <lineage>
        <taxon>Bacteria</taxon>
        <taxon>Pseudomonadati</taxon>
        <taxon>Nitrospirota</taxon>
        <taxon>Nitrospiria</taxon>
        <taxon>Nitrospirales</taxon>
        <taxon>Nitrospiraceae</taxon>
        <taxon>Candidatus Magnetominusculus</taxon>
    </lineage>
</organism>
<comment type="subcellular location">
    <subcellularLocation>
        <location evidence="2">Cell membrane</location>
        <topology evidence="2">Multi-pass membrane protein</topology>
    </subcellularLocation>
</comment>
<dbReference type="InterPro" id="IPR036097">
    <property type="entry name" value="HisK_dim/P_sf"/>
</dbReference>
<keyword evidence="10" id="KW-0067">ATP-binding</keyword>
<dbReference type="EC" id="2.7.13.3" evidence="3"/>
<feature type="transmembrane region" description="Helical" evidence="14">
    <location>
        <begin position="303"/>
        <end position="325"/>
    </location>
</feature>
<protein>
    <recommendedName>
        <fullName evidence="3">histidine kinase</fullName>
        <ecNumber evidence="3">2.7.13.3</ecNumber>
    </recommendedName>
</protein>
<dbReference type="Pfam" id="PF02518">
    <property type="entry name" value="HATPase_c"/>
    <property type="match status" value="1"/>
</dbReference>
<proteinExistence type="predicted"/>
<evidence type="ECO:0000256" key="11">
    <source>
        <dbReference type="ARBA" id="ARBA00022989"/>
    </source>
</evidence>
<keyword evidence="11 14" id="KW-1133">Transmembrane helix</keyword>
<dbReference type="PROSITE" id="PS50109">
    <property type="entry name" value="HIS_KIN"/>
    <property type="match status" value="1"/>
</dbReference>